<dbReference type="EMBL" id="MUGV01000018">
    <property type="protein sequence ID" value="OXA79010.1"/>
    <property type="molecule type" value="Genomic_DNA"/>
</dbReference>
<feature type="transmembrane region" description="Helical" evidence="1">
    <location>
        <begin position="28"/>
        <end position="53"/>
    </location>
</feature>
<keyword evidence="3" id="KW-1185">Reference proteome</keyword>
<sequence length="294" mass="34684">MKPMKEYIDSIVWSEVWEFSKQFILPNIGWFLFWTILFLILGLIIGIVFNVFLYRKNIFTRDRKYYNWIAKLWIPYFMIVFLYFFAMIGLLYGGKSILKSENKNITANIYSKTIGTTFSSEKEKKDFLHSLQLLSNSSEDVSKSLTQALALYIKQNNSGLQTVDNFKNSSTSFLLQKYEAELYSACVYGFMKVVDDKADMKNVKDIDYVKFKALLQKLDQIEPQRIERSIQSEMGRKLQAGLDLIFNEILKHELLFFLLFLIIPFVEYFIYLKFVKRKDDDFNRPKPVENVIAS</sequence>
<comment type="caution">
    <text evidence="2">The sequence shown here is derived from an EMBL/GenBank/DDBJ whole genome shotgun (WGS) entry which is preliminary data.</text>
</comment>
<keyword evidence="1" id="KW-0472">Membrane</keyword>
<keyword evidence="1" id="KW-0812">Transmembrane</keyword>
<keyword evidence="1" id="KW-1133">Transmembrane helix</keyword>
<name>A0ABX4BR79_FLAFR</name>
<accession>A0ABX4BR79</accession>
<gene>
    <name evidence="2" type="ORF">B0A65_10675</name>
</gene>
<evidence type="ECO:0000313" key="3">
    <source>
        <dbReference type="Proteomes" id="UP000198382"/>
    </source>
</evidence>
<feature type="transmembrane region" description="Helical" evidence="1">
    <location>
        <begin position="254"/>
        <end position="274"/>
    </location>
</feature>
<proteinExistence type="predicted"/>
<evidence type="ECO:0008006" key="4">
    <source>
        <dbReference type="Google" id="ProtNLM"/>
    </source>
</evidence>
<dbReference type="Proteomes" id="UP000198382">
    <property type="component" value="Unassembled WGS sequence"/>
</dbReference>
<organism evidence="2 3">
    <name type="scientific">Flavobacterium frigidimaris</name>
    <dbReference type="NCBI Taxonomy" id="262320"/>
    <lineage>
        <taxon>Bacteria</taxon>
        <taxon>Pseudomonadati</taxon>
        <taxon>Bacteroidota</taxon>
        <taxon>Flavobacteriia</taxon>
        <taxon>Flavobacteriales</taxon>
        <taxon>Flavobacteriaceae</taxon>
        <taxon>Flavobacterium</taxon>
    </lineage>
</organism>
<feature type="transmembrane region" description="Helical" evidence="1">
    <location>
        <begin position="73"/>
        <end position="94"/>
    </location>
</feature>
<evidence type="ECO:0000256" key="1">
    <source>
        <dbReference type="SAM" id="Phobius"/>
    </source>
</evidence>
<protein>
    <recommendedName>
        <fullName evidence="4">DUF4234 domain-containing protein</fullName>
    </recommendedName>
</protein>
<evidence type="ECO:0000313" key="2">
    <source>
        <dbReference type="EMBL" id="OXA79010.1"/>
    </source>
</evidence>
<reference evidence="2 3" key="1">
    <citation type="submission" date="2016-11" db="EMBL/GenBank/DDBJ databases">
        <title>Whole genomes of Flavobacteriaceae.</title>
        <authorList>
            <person name="Stine C."/>
            <person name="Li C."/>
            <person name="Tadesse D."/>
        </authorList>
    </citation>
    <scope>NUCLEOTIDE SEQUENCE [LARGE SCALE GENOMIC DNA]</scope>
    <source>
        <strain evidence="2 3">DSM 15937</strain>
    </source>
</reference>